<reference evidence="1 2" key="1">
    <citation type="submission" date="2023-02" db="EMBL/GenBank/DDBJ databases">
        <title>LHISI_Scaffold_Assembly.</title>
        <authorList>
            <person name="Stuart O.P."/>
            <person name="Cleave R."/>
            <person name="Magrath M.J.L."/>
            <person name="Mikheyev A.S."/>
        </authorList>
    </citation>
    <scope>NUCLEOTIDE SEQUENCE [LARGE SCALE GENOMIC DNA]</scope>
    <source>
        <strain evidence="1">Daus_M_001</strain>
        <tissue evidence="1">Leg muscle</tissue>
    </source>
</reference>
<comment type="caution">
    <text evidence="1">The sequence shown here is derived from an EMBL/GenBank/DDBJ whole genome shotgun (WGS) entry which is preliminary data.</text>
</comment>
<organism evidence="1 2">
    <name type="scientific">Dryococelus australis</name>
    <dbReference type="NCBI Taxonomy" id="614101"/>
    <lineage>
        <taxon>Eukaryota</taxon>
        <taxon>Metazoa</taxon>
        <taxon>Ecdysozoa</taxon>
        <taxon>Arthropoda</taxon>
        <taxon>Hexapoda</taxon>
        <taxon>Insecta</taxon>
        <taxon>Pterygota</taxon>
        <taxon>Neoptera</taxon>
        <taxon>Polyneoptera</taxon>
        <taxon>Phasmatodea</taxon>
        <taxon>Verophasmatodea</taxon>
        <taxon>Anareolatae</taxon>
        <taxon>Phasmatidae</taxon>
        <taxon>Eurycanthinae</taxon>
        <taxon>Dryococelus</taxon>
    </lineage>
</organism>
<name>A0ABQ9INP7_9NEOP</name>
<proteinExistence type="predicted"/>
<evidence type="ECO:0000313" key="2">
    <source>
        <dbReference type="Proteomes" id="UP001159363"/>
    </source>
</evidence>
<dbReference type="Proteomes" id="UP001159363">
    <property type="component" value="Chromosome 1"/>
</dbReference>
<evidence type="ECO:0000313" key="1">
    <source>
        <dbReference type="EMBL" id="KAJ8898264.1"/>
    </source>
</evidence>
<gene>
    <name evidence="1" type="ORF">PR048_003624</name>
</gene>
<sequence>MPLVGGFSPGSLVSPPLHSGAAPNSPHFTLIGSYDLDRDSRGLLLTLLGLHATPADNLAASQPCPATLRDNLVKHPLRLPHSLKINASFGTCRFLDSQQRVGTVEESAVGALPAMEEMQPARPRPVPPYRSSDRTCRRRQAFQLLQARGTMCCHRRVAPCIVARARPPPHTTHDSQRPTGRVSQAGLGLWAEAGGLARVGCGQGESTLAGCLHRPPKKVSPGTCSTNACPFHHSLKVRFSQLRKLHELRNLHKHRRLDYSPPTKSIRVHSSTGLFRIFACGNRAGRYRWSTDFLGDLPIPPPLIGSQDLAELCNAAADQRSAFYSTDKLCIALRKFAGSKVTIAVDLRLEWSECRERNKAMACLVPCHKEEYAYIIGAAVVQLRDNSPPTKANRVRFPVGSPPDFCMWEPWRTMPLAGGFFRGSPISPALVFRRCSTLALLHTHLFSRPLCGAAQIIAQESSVVHPQCLLV</sequence>
<accession>A0ABQ9INP7</accession>
<keyword evidence="2" id="KW-1185">Reference proteome</keyword>
<dbReference type="EMBL" id="JARBHB010000001">
    <property type="protein sequence ID" value="KAJ8898264.1"/>
    <property type="molecule type" value="Genomic_DNA"/>
</dbReference>
<protein>
    <submittedName>
        <fullName evidence="1">Uncharacterized protein</fullName>
    </submittedName>
</protein>